<dbReference type="PROSITE" id="PS50932">
    <property type="entry name" value="HTH_LACI_2"/>
    <property type="match status" value="1"/>
</dbReference>
<dbReference type="SMART" id="SM00354">
    <property type="entry name" value="HTH_LACI"/>
    <property type="match status" value="1"/>
</dbReference>
<dbReference type="RefSeq" id="WP_052956593.1">
    <property type="nucleotide sequence ID" value="NZ_BAYM01000141.1"/>
</dbReference>
<dbReference type="CDD" id="cd06291">
    <property type="entry name" value="PBP1_Qymf-like"/>
    <property type="match status" value="1"/>
</dbReference>
<feature type="domain" description="HTH cro/C1-type" evidence="6">
    <location>
        <begin position="3"/>
        <end position="45"/>
    </location>
</feature>
<dbReference type="PROSITE" id="PS00356">
    <property type="entry name" value="HTH_LACI_1"/>
    <property type="match status" value="1"/>
</dbReference>
<accession>A0A0C9NZ52</accession>
<dbReference type="PANTHER" id="PTHR30146:SF95">
    <property type="entry name" value="RIBOSE OPERON REPRESSOR"/>
    <property type="match status" value="1"/>
</dbReference>
<dbReference type="InterPro" id="IPR001761">
    <property type="entry name" value="Peripla_BP/Lac1_sug-bd_dom"/>
</dbReference>
<dbReference type="InterPro" id="IPR028082">
    <property type="entry name" value="Peripla_BP_I"/>
</dbReference>
<dbReference type="GO" id="GO:0000976">
    <property type="term" value="F:transcription cis-regulatory region binding"/>
    <property type="evidence" value="ECO:0007669"/>
    <property type="project" value="TreeGrafter"/>
</dbReference>
<dbReference type="AlphaFoldDB" id="A0A0C9NZ52"/>
<dbReference type="InterPro" id="IPR010982">
    <property type="entry name" value="Lambda_DNA-bd_dom_sf"/>
</dbReference>
<dbReference type="Proteomes" id="UP000032552">
    <property type="component" value="Unassembled WGS sequence"/>
</dbReference>
<dbReference type="Gene3D" id="1.10.260.40">
    <property type="entry name" value="lambda repressor-like DNA-binding domains"/>
    <property type="match status" value="1"/>
</dbReference>
<evidence type="ECO:0000256" key="1">
    <source>
        <dbReference type="ARBA" id="ARBA00022491"/>
    </source>
</evidence>
<reference evidence="8" key="1">
    <citation type="submission" date="2014-05" db="EMBL/GenBank/DDBJ databases">
        <title>Whole genome sequencing of Lactobacillus casei NRIC0644.</title>
        <authorList>
            <person name="Atarashi H."/>
            <person name="Yoshida Y."/>
            <person name="Fujimura S."/>
            <person name="Tanaka N."/>
            <person name="Shiwa Y."/>
            <person name="Yoshikawa H."/>
            <person name="Okada S."/>
            <person name="Nakagawa J."/>
        </authorList>
    </citation>
    <scope>NUCLEOTIDE SEQUENCE [LARGE SCALE GENOMIC DNA]</scope>
    <source>
        <strain evidence="8">NRIC0644</strain>
    </source>
</reference>
<name>A0A0C9NZ52_LACPA</name>
<dbReference type="SUPFAM" id="SSF53822">
    <property type="entry name" value="Periplasmic binding protein-like I"/>
    <property type="match status" value="1"/>
</dbReference>
<evidence type="ECO:0000256" key="4">
    <source>
        <dbReference type="ARBA" id="ARBA00023163"/>
    </source>
</evidence>
<evidence type="ECO:0000256" key="2">
    <source>
        <dbReference type="ARBA" id="ARBA00023015"/>
    </source>
</evidence>
<evidence type="ECO:0000313" key="8">
    <source>
        <dbReference type="Proteomes" id="UP000032552"/>
    </source>
</evidence>
<dbReference type="Gene3D" id="3.40.50.2300">
    <property type="match status" value="2"/>
</dbReference>
<proteinExistence type="predicted"/>
<protein>
    <submittedName>
        <fullName evidence="7">Multiple sugar metabolism (MSM) regulatory protein</fullName>
    </submittedName>
</protein>
<dbReference type="EMBL" id="BAYM01000141">
    <property type="protein sequence ID" value="GAN37305.1"/>
    <property type="molecule type" value="Genomic_DNA"/>
</dbReference>
<evidence type="ECO:0000313" key="7">
    <source>
        <dbReference type="EMBL" id="GAN37305.1"/>
    </source>
</evidence>
<sequence length="328" mass="36667">MATMNDVAKLAGVSRGTVSNYINGVTVKTESQKKIRAAIAELKYIPNTAARQLKTSRSNLVVFIIPTTRTPLFSELTYKVQQDLQAHGFKMILCNSNNDIQEELEYIQMAKMQKAAGIITMSYSDLLAHVSSDLPVVSIEKQIADTISCISADNYQGGRIAAAQLHRSGAKKLLLVSRLTEKTKSNYGIRVRGFEDYCHEHQLDYYLFSAPVHEEEFYKQLDAFLHDRYAYGVDYDGIFTVADQYADFTENVLRALGVTAPKQVQIIGFDGGKMYPNQPRHISSIRQPVDKIAMKCVENLEKILSGEKVDVAPLTLLPVKFVQGQTTN</sequence>
<evidence type="ECO:0000256" key="3">
    <source>
        <dbReference type="ARBA" id="ARBA00023125"/>
    </source>
</evidence>
<dbReference type="InterPro" id="IPR000843">
    <property type="entry name" value="HTH_LacI"/>
</dbReference>
<evidence type="ECO:0000259" key="5">
    <source>
        <dbReference type="PROSITE" id="PS50932"/>
    </source>
</evidence>
<dbReference type="PANTHER" id="PTHR30146">
    <property type="entry name" value="LACI-RELATED TRANSCRIPTIONAL REPRESSOR"/>
    <property type="match status" value="1"/>
</dbReference>
<dbReference type="PROSITE" id="PS50943">
    <property type="entry name" value="HTH_CROC1"/>
    <property type="match status" value="1"/>
</dbReference>
<dbReference type="GO" id="GO:0003700">
    <property type="term" value="F:DNA-binding transcription factor activity"/>
    <property type="evidence" value="ECO:0007669"/>
    <property type="project" value="TreeGrafter"/>
</dbReference>
<keyword evidence="4" id="KW-0804">Transcription</keyword>
<evidence type="ECO:0000259" key="6">
    <source>
        <dbReference type="PROSITE" id="PS50943"/>
    </source>
</evidence>
<dbReference type="Pfam" id="PF00356">
    <property type="entry name" value="LacI"/>
    <property type="match status" value="1"/>
</dbReference>
<gene>
    <name evidence="7" type="ORF">LC0644_1894</name>
</gene>
<dbReference type="Pfam" id="PF00532">
    <property type="entry name" value="Peripla_BP_1"/>
    <property type="match status" value="1"/>
</dbReference>
<organism evidence="7 8">
    <name type="scientific">Lacticaseibacillus paracasei NRIC 0644</name>
    <dbReference type="NCBI Taxonomy" id="1435038"/>
    <lineage>
        <taxon>Bacteria</taxon>
        <taxon>Bacillati</taxon>
        <taxon>Bacillota</taxon>
        <taxon>Bacilli</taxon>
        <taxon>Lactobacillales</taxon>
        <taxon>Lactobacillaceae</taxon>
        <taxon>Lacticaseibacillus</taxon>
    </lineage>
</organism>
<dbReference type="CDD" id="cd01392">
    <property type="entry name" value="HTH_LacI"/>
    <property type="match status" value="1"/>
</dbReference>
<feature type="domain" description="HTH lacI-type" evidence="5">
    <location>
        <begin position="2"/>
        <end position="55"/>
    </location>
</feature>
<dbReference type="InterPro" id="IPR001387">
    <property type="entry name" value="Cro/C1-type_HTH"/>
</dbReference>
<keyword evidence="1" id="KW-0678">Repressor</keyword>
<comment type="caution">
    <text evidence="7">The sequence shown here is derived from an EMBL/GenBank/DDBJ whole genome shotgun (WGS) entry which is preliminary data.</text>
</comment>
<keyword evidence="3" id="KW-0238">DNA-binding</keyword>
<dbReference type="SUPFAM" id="SSF47413">
    <property type="entry name" value="lambda repressor-like DNA-binding domains"/>
    <property type="match status" value="1"/>
</dbReference>
<keyword evidence="2" id="KW-0805">Transcription regulation</keyword>